<dbReference type="PANTHER" id="PTHR30535:SF34">
    <property type="entry name" value="MOLYBDATE-BINDING PROTEIN MOLA"/>
    <property type="match status" value="1"/>
</dbReference>
<dbReference type="OrthoDB" id="9816357at2"/>
<dbReference type="SUPFAM" id="SSF53807">
    <property type="entry name" value="Helical backbone' metal receptor"/>
    <property type="match status" value="1"/>
</dbReference>
<reference evidence="3 4" key="1">
    <citation type="submission" date="2018-05" db="EMBL/GenBank/DDBJ databases">
        <title>Complete genome sequence of Megasphaera sp. AJH120T, isolated from the ceca of a chicken.</title>
        <authorList>
            <person name="Maki J."/>
            <person name="Looft T."/>
        </authorList>
    </citation>
    <scope>NUCLEOTIDE SEQUENCE [LARGE SCALE GENOMIC DNA]</scope>
    <source>
        <strain evidence="3 4">AJH120</strain>
    </source>
</reference>
<evidence type="ECO:0000313" key="4">
    <source>
        <dbReference type="Proteomes" id="UP000254337"/>
    </source>
</evidence>
<organism evidence="3 4">
    <name type="scientific">Megasphaera stantonii</name>
    <dbReference type="NCBI Taxonomy" id="2144175"/>
    <lineage>
        <taxon>Bacteria</taxon>
        <taxon>Bacillati</taxon>
        <taxon>Bacillota</taxon>
        <taxon>Negativicutes</taxon>
        <taxon>Veillonellales</taxon>
        <taxon>Veillonellaceae</taxon>
        <taxon>Megasphaera</taxon>
    </lineage>
</organism>
<dbReference type="InterPro" id="IPR002491">
    <property type="entry name" value="ABC_transptr_periplasmic_BD"/>
</dbReference>
<dbReference type="AlphaFoldDB" id="A0A346AX42"/>
<dbReference type="PROSITE" id="PS50983">
    <property type="entry name" value="FE_B12_PBP"/>
    <property type="match status" value="1"/>
</dbReference>
<dbReference type="RefSeq" id="WP_107195898.1">
    <property type="nucleotide sequence ID" value="NZ_CAUWMV010000001.1"/>
</dbReference>
<accession>A0A346AX42</accession>
<dbReference type="KEGG" id="meg:DKB62_01975"/>
<gene>
    <name evidence="3" type="ORF">DKB62_01975</name>
</gene>
<name>A0A346AX42_9FIRM</name>
<dbReference type="Pfam" id="PF01497">
    <property type="entry name" value="Peripla_BP_2"/>
    <property type="match status" value="1"/>
</dbReference>
<comment type="similarity">
    <text evidence="1">Belongs to the bacterial solute-binding protein 8 family.</text>
</comment>
<evidence type="ECO:0000259" key="2">
    <source>
        <dbReference type="PROSITE" id="PS50983"/>
    </source>
</evidence>
<feature type="domain" description="Fe/B12 periplasmic-binding" evidence="2">
    <location>
        <begin position="55"/>
        <end position="319"/>
    </location>
</feature>
<evidence type="ECO:0000313" key="3">
    <source>
        <dbReference type="EMBL" id="AXL20435.1"/>
    </source>
</evidence>
<dbReference type="GO" id="GO:0071281">
    <property type="term" value="P:cellular response to iron ion"/>
    <property type="evidence" value="ECO:0007669"/>
    <property type="project" value="TreeGrafter"/>
</dbReference>
<dbReference type="Proteomes" id="UP000254337">
    <property type="component" value="Chromosome"/>
</dbReference>
<dbReference type="InterPro" id="IPR050902">
    <property type="entry name" value="ABC_Transporter_SBP"/>
</dbReference>
<proteinExistence type="inferred from homology"/>
<keyword evidence="4" id="KW-1185">Reference proteome</keyword>
<evidence type="ECO:0000256" key="1">
    <source>
        <dbReference type="ARBA" id="ARBA00008814"/>
    </source>
</evidence>
<protein>
    <submittedName>
        <fullName evidence="3">ABC transporter substrate-binding protein</fullName>
    </submittedName>
</protein>
<sequence length="321" mass="35124">MRKVILYVAAAFVICLFGGIVYMMTQGGIAASTAAMRQVTDSTGETMEIPEHPQRVVFLNASNMDMYVAAGGASQVVGRPTSQSLSPELAKAVADVPEIGIIHSPNIEKILSLKPDLVIGVNVPFHNQLRETMKQNHIPLYINSLDNYEDTLKTMKFFGELTGNTAKAQEETDRIVKQCRDAVAMTEGKTGPRTLILFSNPDSNSMASSETFSGDLLQRLHGVNIAELDTSLTGQFIPLSLEYVVKQDPEVVFIISMGNTPENLARFKEQMQTNEAWSQTSAVKNGRIYDLPMELFTVNPGSNIGEAMEYMADCLYGQGGI</sequence>
<dbReference type="EMBL" id="CP029462">
    <property type="protein sequence ID" value="AXL20435.1"/>
    <property type="molecule type" value="Genomic_DNA"/>
</dbReference>
<dbReference type="PANTHER" id="PTHR30535">
    <property type="entry name" value="VITAMIN B12-BINDING PROTEIN"/>
    <property type="match status" value="1"/>
</dbReference>
<dbReference type="Gene3D" id="3.40.50.1980">
    <property type="entry name" value="Nitrogenase molybdenum iron protein domain"/>
    <property type="match status" value="2"/>
</dbReference>